<evidence type="ECO:0000313" key="3">
    <source>
        <dbReference type="Proteomes" id="UP000315471"/>
    </source>
</evidence>
<dbReference type="GO" id="GO:0004342">
    <property type="term" value="F:glucosamine-6-phosphate deaminase activity"/>
    <property type="evidence" value="ECO:0007669"/>
    <property type="project" value="UniProtKB-EC"/>
</dbReference>
<gene>
    <name evidence="2" type="primary">nagB_1</name>
    <name evidence="2" type="ORF">Q31b_24170</name>
</gene>
<dbReference type="AlphaFoldDB" id="A0A5C6E3C5"/>
<dbReference type="GO" id="GO:0019262">
    <property type="term" value="P:N-acetylneuraminate catabolic process"/>
    <property type="evidence" value="ECO:0007669"/>
    <property type="project" value="TreeGrafter"/>
</dbReference>
<evidence type="ECO:0000313" key="2">
    <source>
        <dbReference type="EMBL" id="TWU43378.1"/>
    </source>
</evidence>
<dbReference type="SUPFAM" id="SSF100950">
    <property type="entry name" value="NagB/RpiA/CoA transferase-like"/>
    <property type="match status" value="1"/>
</dbReference>
<dbReference type="PANTHER" id="PTHR11280:SF6">
    <property type="entry name" value="GLUCOSAMINE-6-PHOSPHATE ISOMERASE NAGB"/>
    <property type="match status" value="1"/>
</dbReference>
<dbReference type="RefSeq" id="WP_146599816.1">
    <property type="nucleotide sequence ID" value="NZ_SJPY01000003.1"/>
</dbReference>
<protein>
    <submittedName>
        <fullName evidence="2">Glucosamine-6-phosphate deaminase 1</fullName>
        <ecNumber evidence="2">3.5.99.6</ecNumber>
    </submittedName>
</protein>
<dbReference type="InterPro" id="IPR006148">
    <property type="entry name" value="Glc/Gal-6P_isomerase"/>
</dbReference>
<dbReference type="GO" id="GO:0006046">
    <property type="term" value="P:N-acetylglucosamine catabolic process"/>
    <property type="evidence" value="ECO:0007669"/>
    <property type="project" value="TreeGrafter"/>
</dbReference>
<dbReference type="GO" id="GO:0042802">
    <property type="term" value="F:identical protein binding"/>
    <property type="evidence" value="ECO:0007669"/>
    <property type="project" value="TreeGrafter"/>
</dbReference>
<proteinExistence type="predicted"/>
<dbReference type="EMBL" id="SJPY01000003">
    <property type="protein sequence ID" value="TWU43378.1"/>
    <property type="molecule type" value="Genomic_DNA"/>
</dbReference>
<dbReference type="GO" id="GO:0005737">
    <property type="term" value="C:cytoplasm"/>
    <property type="evidence" value="ECO:0007669"/>
    <property type="project" value="TreeGrafter"/>
</dbReference>
<accession>A0A5C6E3C5</accession>
<sequence>MRTILAANRQAMGKWIAKHAAETLRQAIEENGKASMVLSSGSAQFEVIAALLRQRKVDWSQVVAFQIGEYVGIKSDDPGSVCRYLHERFANQVSLADFHYIDGKQPVAKSIEQMAGPLENTTIDLALISMGESADLAMNGPPADFQIVDPYISIKLAKTFRKQQVGEGWFPSLGKVPQHAVTMSIQQILKCKTIYCAVPDDRNARAVCRAIEGDIDPEVPASILQWHHGTTIVCDRAAASKLKRKSLDQMERVR</sequence>
<comment type="caution">
    <text evidence="2">The sequence shown here is derived from an EMBL/GenBank/DDBJ whole genome shotgun (WGS) entry which is preliminary data.</text>
</comment>
<dbReference type="InterPro" id="IPR037171">
    <property type="entry name" value="NagB/RpiA_transferase-like"/>
</dbReference>
<keyword evidence="2" id="KW-0378">Hydrolase</keyword>
<dbReference type="GO" id="GO:0006043">
    <property type="term" value="P:glucosamine catabolic process"/>
    <property type="evidence" value="ECO:0007669"/>
    <property type="project" value="TreeGrafter"/>
</dbReference>
<evidence type="ECO:0000259" key="1">
    <source>
        <dbReference type="Pfam" id="PF01182"/>
    </source>
</evidence>
<dbReference type="Pfam" id="PF01182">
    <property type="entry name" value="Glucosamine_iso"/>
    <property type="match status" value="1"/>
</dbReference>
<dbReference type="Proteomes" id="UP000315471">
    <property type="component" value="Unassembled WGS sequence"/>
</dbReference>
<dbReference type="InterPro" id="IPR004547">
    <property type="entry name" value="Glucosamine6P_isomerase"/>
</dbReference>
<reference evidence="2 3" key="1">
    <citation type="submission" date="2019-02" db="EMBL/GenBank/DDBJ databases">
        <title>Deep-cultivation of Planctomycetes and their phenomic and genomic characterization uncovers novel biology.</title>
        <authorList>
            <person name="Wiegand S."/>
            <person name="Jogler M."/>
            <person name="Boedeker C."/>
            <person name="Pinto D."/>
            <person name="Vollmers J."/>
            <person name="Rivas-Marin E."/>
            <person name="Kohn T."/>
            <person name="Peeters S.H."/>
            <person name="Heuer A."/>
            <person name="Rast P."/>
            <person name="Oberbeckmann S."/>
            <person name="Bunk B."/>
            <person name="Jeske O."/>
            <person name="Meyerdierks A."/>
            <person name="Storesund J.E."/>
            <person name="Kallscheuer N."/>
            <person name="Luecker S."/>
            <person name="Lage O.M."/>
            <person name="Pohl T."/>
            <person name="Merkel B.J."/>
            <person name="Hornburger P."/>
            <person name="Mueller R.-W."/>
            <person name="Bruemmer F."/>
            <person name="Labrenz M."/>
            <person name="Spormann A.M."/>
            <person name="Op Den Camp H."/>
            <person name="Overmann J."/>
            <person name="Amann R."/>
            <person name="Jetten M.S.M."/>
            <person name="Mascher T."/>
            <person name="Medema M.H."/>
            <person name="Devos D.P."/>
            <person name="Kaster A.-K."/>
            <person name="Ovreas L."/>
            <person name="Rohde M."/>
            <person name="Galperin M.Y."/>
            <person name="Jogler C."/>
        </authorList>
    </citation>
    <scope>NUCLEOTIDE SEQUENCE [LARGE SCALE GENOMIC DNA]</scope>
    <source>
        <strain evidence="2 3">Q31b</strain>
    </source>
</reference>
<name>A0A5C6E3C5_9BACT</name>
<organism evidence="2 3">
    <name type="scientific">Novipirellula aureliae</name>
    <dbReference type="NCBI Taxonomy" id="2527966"/>
    <lineage>
        <taxon>Bacteria</taxon>
        <taxon>Pseudomonadati</taxon>
        <taxon>Planctomycetota</taxon>
        <taxon>Planctomycetia</taxon>
        <taxon>Pirellulales</taxon>
        <taxon>Pirellulaceae</taxon>
        <taxon>Novipirellula</taxon>
    </lineage>
</organism>
<dbReference type="Gene3D" id="3.40.50.1360">
    <property type="match status" value="1"/>
</dbReference>
<dbReference type="OrthoDB" id="9791139at2"/>
<feature type="domain" description="Glucosamine/galactosamine-6-phosphate isomerase" evidence="1">
    <location>
        <begin position="9"/>
        <end position="132"/>
    </location>
</feature>
<dbReference type="EC" id="3.5.99.6" evidence="2"/>
<keyword evidence="3" id="KW-1185">Reference proteome</keyword>
<dbReference type="GO" id="GO:0005975">
    <property type="term" value="P:carbohydrate metabolic process"/>
    <property type="evidence" value="ECO:0007669"/>
    <property type="project" value="InterPro"/>
</dbReference>
<dbReference type="PANTHER" id="PTHR11280">
    <property type="entry name" value="GLUCOSAMINE-6-PHOSPHATE ISOMERASE"/>
    <property type="match status" value="1"/>
</dbReference>